<dbReference type="GO" id="GO:0052689">
    <property type="term" value="F:carboxylic ester hydrolase activity"/>
    <property type="evidence" value="ECO:0007669"/>
    <property type="project" value="TreeGrafter"/>
</dbReference>
<dbReference type="InterPro" id="IPR000073">
    <property type="entry name" value="AB_hydrolase_1"/>
</dbReference>
<dbReference type="AlphaFoldDB" id="A0AAW5E460"/>
<dbReference type="EMBL" id="JAKTTI010000003">
    <property type="protein sequence ID" value="MCH1624355.1"/>
    <property type="molecule type" value="Genomic_DNA"/>
</dbReference>
<dbReference type="PANTHER" id="PTHR43265:SF1">
    <property type="entry name" value="ESTERASE ESTD"/>
    <property type="match status" value="1"/>
</dbReference>
<evidence type="ECO:0000313" key="3">
    <source>
        <dbReference type="Proteomes" id="UP001431131"/>
    </source>
</evidence>
<dbReference type="InterPro" id="IPR029058">
    <property type="entry name" value="AB_hydrolase_fold"/>
</dbReference>
<dbReference type="SUPFAM" id="SSF53474">
    <property type="entry name" value="alpha/beta-Hydrolases"/>
    <property type="match status" value="1"/>
</dbReference>
<sequence>MQKAISLTHNGVELRGMEHFPDGEKLPAVILYHGFTGTKLESHRLFLNISRALEDKGIASFRFDFLGSGESDGDFKNTTVTSQLAEAETIFNYVKSHPLIDADQILVLGFSMGGLVASLLAGKINSQIAKLILLAPAGTMGKMSETIKGMIPFVAEENAFDIGGNLIGAKFYEDVKAIEVWEQAAKYDGKVLLIHGTKDQAVPFTVSNLYIEHCYGENATLHPIEGSDHTFNSHQHKKDVIESIIKFV</sequence>
<evidence type="ECO:0000259" key="1">
    <source>
        <dbReference type="Pfam" id="PF00561"/>
    </source>
</evidence>
<dbReference type="Pfam" id="PF00561">
    <property type="entry name" value="Abhydrolase_1"/>
    <property type="match status" value="1"/>
</dbReference>
<comment type="caution">
    <text evidence="2">The sequence shown here is derived from an EMBL/GenBank/DDBJ whole genome shotgun (WGS) entry which is preliminary data.</text>
</comment>
<accession>A0AAW5E460</accession>
<dbReference type="Gene3D" id="3.40.50.1820">
    <property type="entry name" value="alpha/beta hydrolase"/>
    <property type="match status" value="1"/>
</dbReference>
<dbReference type="PANTHER" id="PTHR43265">
    <property type="entry name" value="ESTERASE ESTD"/>
    <property type="match status" value="1"/>
</dbReference>
<dbReference type="InterPro" id="IPR053145">
    <property type="entry name" value="AB_hydrolase_Est10"/>
</dbReference>
<keyword evidence="2" id="KW-0378">Hydrolase</keyword>
<organism evidence="2 3">
    <name type="scientific">Fredinandcohnia quinoae</name>
    <dbReference type="NCBI Taxonomy" id="2918902"/>
    <lineage>
        <taxon>Bacteria</taxon>
        <taxon>Bacillati</taxon>
        <taxon>Bacillota</taxon>
        <taxon>Bacilli</taxon>
        <taxon>Bacillales</taxon>
        <taxon>Bacillaceae</taxon>
        <taxon>Fredinandcohnia</taxon>
    </lineage>
</organism>
<gene>
    <name evidence="2" type="ORF">MJG50_03365</name>
</gene>
<name>A0AAW5E460_9BACI</name>
<reference evidence="2" key="1">
    <citation type="submission" date="2022-02" db="EMBL/GenBank/DDBJ databases">
        <title>Fredinandcohnia quinoae sp. nov. isolated from Chenopodium quinoa seeds.</title>
        <authorList>
            <person name="Saati-Santamaria Z."/>
            <person name="Flores-Felix J.D."/>
            <person name="Igual J.M."/>
            <person name="Velazquez E."/>
            <person name="Garcia-Fraile P."/>
            <person name="Martinez-Molina E."/>
        </authorList>
    </citation>
    <scope>NUCLEOTIDE SEQUENCE</scope>
    <source>
        <strain evidence="2">SECRCQ15</strain>
    </source>
</reference>
<dbReference type="RefSeq" id="WP_240252709.1">
    <property type="nucleotide sequence ID" value="NZ_JAKTTI010000003.1"/>
</dbReference>
<dbReference type="Proteomes" id="UP001431131">
    <property type="component" value="Unassembled WGS sequence"/>
</dbReference>
<feature type="domain" description="AB hydrolase-1" evidence="1">
    <location>
        <begin position="27"/>
        <end position="160"/>
    </location>
</feature>
<proteinExistence type="predicted"/>
<protein>
    <submittedName>
        <fullName evidence="2">Alpha/beta fold hydrolase</fullName>
    </submittedName>
</protein>
<evidence type="ECO:0000313" key="2">
    <source>
        <dbReference type="EMBL" id="MCH1624355.1"/>
    </source>
</evidence>
<keyword evidence="3" id="KW-1185">Reference proteome</keyword>